<keyword evidence="3" id="KW-0503">Monooxygenase</keyword>
<evidence type="ECO:0000259" key="2">
    <source>
        <dbReference type="Pfam" id="PF00296"/>
    </source>
</evidence>
<keyword evidence="1" id="KW-0560">Oxidoreductase</keyword>
<protein>
    <submittedName>
        <fullName evidence="3">Luciferase-like monooxygenase</fullName>
    </submittedName>
</protein>
<dbReference type="RefSeq" id="WP_133868928.1">
    <property type="nucleotide sequence ID" value="NZ_SOAU01000001.1"/>
</dbReference>
<evidence type="ECO:0000313" key="3">
    <source>
        <dbReference type="EMBL" id="TDT16564.1"/>
    </source>
</evidence>
<accession>A0A4R7I0G5</accession>
<proteinExistence type="predicted"/>
<dbReference type="InterPro" id="IPR050564">
    <property type="entry name" value="F420-G6PD/mer"/>
</dbReference>
<gene>
    <name evidence="3" type="ORF">BDK89_2155</name>
</gene>
<dbReference type="Proteomes" id="UP000294558">
    <property type="component" value="Unassembled WGS sequence"/>
</dbReference>
<dbReference type="Pfam" id="PF00296">
    <property type="entry name" value="Bac_luciferase"/>
    <property type="match status" value="1"/>
</dbReference>
<keyword evidence="4" id="KW-1185">Reference proteome</keyword>
<dbReference type="GO" id="GO:0004497">
    <property type="term" value="F:monooxygenase activity"/>
    <property type="evidence" value="ECO:0007669"/>
    <property type="project" value="UniProtKB-KW"/>
</dbReference>
<name>A0A4R7I0G5_9ACTN</name>
<dbReference type="EMBL" id="SOAU01000001">
    <property type="protein sequence ID" value="TDT16564.1"/>
    <property type="molecule type" value="Genomic_DNA"/>
</dbReference>
<dbReference type="PANTHER" id="PTHR43244">
    <property type="match status" value="1"/>
</dbReference>
<organism evidence="3 4">
    <name type="scientific">Ilumatobacter fluminis</name>
    <dbReference type="NCBI Taxonomy" id="467091"/>
    <lineage>
        <taxon>Bacteria</taxon>
        <taxon>Bacillati</taxon>
        <taxon>Actinomycetota</taxon>
        <taxon>Acidimicrobiia</taxon>
        <taxon>Acidimicrobiales</taxon>
        <taxon>Ilumatobacteraceae</taxon>
        <taxon>Ilumatobacter</taxon>
    </lineage>
</organism>
<dbReference type="AlphaFoldDB" id="A0A4R7I0G5"/>
<feature type="domain" description="Luciferase-like" evidence="2">
    <location>
        <begin position="1"/>
        <end position="243"/>
    </location>
</feature>
<evidence type="ECO:0000256" key="1">
    <source>
        <dbReference type="ARBA" id="ARBA00023002"/>
    </source>
</evidence>
<dbReference type="OrthoDB" id="7374740at2"/>
<dbReference type="InterPro" id="IPR036661">
    <property type="entry name" value="Luciferase-like_sf"/>
</dbReference>
<comment type="caution">
    <text evidence="3">The sequence shown here is derived from an EMBL/GenBank/DDBJ whole genome shotgun (WGS) entry which is preliminary data.</text>
</comment>
<sequence length="293" mass="31115">MRYGVAIDLHVGESAPEEVAWPNVEALVQLAESGGLDVVVLPDHLAYRAGGDGDYSLPDEGVGVREAMTTAAAVAASTSTIGIGHSVINAPYRPPAMLAHQIAALADIAGGRYTPTIGAGNSFDYDQVGVDGTRRASGLAECVQVVAELLRSGTAHLEGTHWTTDRAELALRPDPAPAIIVAAAGPKAMEVAARLGDGWNGWVPTDPESEHVDHLLHRLERACSEHGRDPDTMVRTADVVIDPLDAAGARQRSIETIDMLAAKGFDEVRCWLHSDATFEARRDALEAYLTMRT</sequence>
<dbReference type="Gene3D" id="3.20.20.30">
    <property type="entry name" value="Luciferase-like domain"/>
    <property type="match status" value="1"/>
</dbReference>
<dbReference type="GO" id="GO:0016705">
    <property type="term" value="F:oxidoreductase activity, acting on paired donors, with incorporation or reduction of molecular oxygen"/>
    <property type="evidence" value="ECO:0007669"/>
    <property type="project" value="InterPro"/>
</dbReference>
<evidence type="ECO:0000313" key="4">
    <source>
        <dbReference type="Proteomes" id="UP000294558"/>
    </source>
</evidence>
<reference evidence="3 4" key="1">
    <citation type="submission" date="2019-03" db="EMBL/GenBank/DDBJ databases">
        <title>Sequencing the genomes of 1000 actinobacteria strains.</title>
        <authorList>
            <person name="Klenk H.-P."/>
        </authorList>
    </citation>
    <scope>NUCLEOTIDE SEQUENCE [LARGE SCALE GENOMIC DNA]</scope>
    <source>
        <strain evidence="3 4">DSM 18936</strain>
    </source>
</reference>
<dbReference type="InterPro" id="IPR011251">
    <property type="entry name" value="Luciferase-like_dom"/>
</dbReference>
<dbReference type="SUPFAM" id="SSF51679">
    <property type="entry name" value="Bacterial luciferase-like"/>
    <property type="match status" value="1"/>
</dbReference>
<dbReference type="PANTHER" id="PTHR43244:SF1">
    <property type="entry name" value="5,10-METHYLENETETRAHYDROMETHANOPTERIN REDUCTASE"/>
    <property type="match status" value="1"/>
</dbReference>